<dbReference type="Proteomes" id="UP001062165">
    <property type="component" value="Chromosome"/>
</dbReference>
<feature type="transmembrane region" description="Helical" evidence="1">
    <location>
        <begin position="69"/>
        <end position="86"/>
    </location>
</feature>
<evidence type="ECO:0000256" key="1">
    <source>
        <dbReference type="SAM" id="Phobius"/>
    </source>
</evidence>
<keyword evidence="1" id="KW-0472">Membrane</keyword>
<keyword evidence="1" id="KW-0812">Transmembrane</keyword>
<evidence type="ECO:0000313" key="2">
    <source>
        <dbReference type="EMBL" id="UXX79773.1"/>
    </source>
</evidence>
<evidence type="ECO:0000313" key="3">
    <source>
        <dbReference type="Proteomes" id="UP001062165"/>
    </source>
</evidence>
<proteinExistence type="predicted"/>
<keyword evidence="1" id="KW-1133">Transmembrane helix</keyword>
<reference evidence="2" key="1">
    <citation type="submission" date="2022-10" db="EMBL/GenBank/DDBJ databases">
        <title>Comparative genomics and taxonomic characterization of three novel marine species of genus Reichenbachiella exhibiting antioxidant and polysaccharide degradation activities.</title>
        <authorList>
            <person name="Muhammad N."/>
            <person name="Lee Y.-J."/>
            <person name="Ko J."/>
            <person name="Kim S.-G."/>
        </authorList>
    </citation>
    <scope>NUCLEOTIDE SEQUENCE</scope>
    <source>
        <strain evidence="2">Wsw4-B4</strain>
    </source>
</reference>
<feature type="transmembrane region" description="Helical" evidence="1">
    <location>
        <begin position="122"/>
        <end position="141"/>
    </location>
</feature>
<keyword evidence="3" id="KW-1185">Reference proteome</keyword>
<feature type="transmembrane region" description="Helical" evidence="1">
    <location>
        <begin position="41"/>
        <end position="63"/>
    </location>
</feature>
<organism evidence="2 3">
    <name type="scientific">Reichenbachiella carrageenanivorans</name>
    <dbReference type="NCBI Taxonomy" id="2979869"/>
    <lineage>
        <taxon>Bacteria</taxon>
        <taxon>Pseudomonadati</taxon>
        <taxon>Bacteroidota</taxon>
        <taxon>Cytophagia</taxon>
        <taxon>Cytophagales</taxon>
        <taxon>Reichenbachiellaceae</taxon>
        <taxon>Reichenbachiella</taxon>
    </lineage>
</organism>
<gene>
    <name evidence="2" type="ORF">N7E81_01445</name>
</gene>
<evidence type="ECO:0008006" key="4">
    <source>
        <dbReference type="Google" id="ProtNLM"/>
    </source>
</evidence>
<dbReference type="EMBL" id="CP106735">
    <property type="protein sequence ID" value="UXX79773.1"/>
    <property type="molecule type" value="Genomic_DNA"/>
</dbReference>
<name>A0ABY6D3T9_9BACT</name>
<dbReference type="RefSeq" id="WP_263051504.1">
    <property type="nucleotide sequence ID" value="NZ_CP106735.1"/>
</dbReference>
<sequence>MKDLDIKDIWKGSGVVDESAFSLSKIEGMISRGSHSLVRRFVRALTWEIWINLIVLTIVGVRLLVAREWLGGGSVLVLDVVFYLYYKKLIDNLKSEQIDSTVLAYLYNVQAQIRQFIRHLKIAVFGISVLACLLVISIHANGFYNVELGSSRLLLSLGAGLGLAVPFSFYFIHLMYGKKAKKLAQMIDSLESEEA</sequence>
<accession>A0ABY6D3T9</accession>
<feature type="transmembrane region" description="Helical" evidence="1">
    <location>
        <begin position="153"/>
        <end position="176"/>
    </location>
</feature>
<protein>
    <recommendedName>
        <fullName evidence="4">TRAP-type C4-dicarboxylate transport system, small permease component</fullName>
    </recommendedName>
</protein>